<dbReference type="PANTHER" id="PTHR21310:SF59">
    <property type="entry name" value="AMINOGLYCOSIDE PHOSPHOTRANSFERASE DOMAIN-CONTAINING PROTEIN"/>
    <property type="match status" value="1"/>
</dbReference>
<dbReference type="PANTHER" id="PTHR21310">
    <property type="entry name" value="AMINOGLYCOSIDE PHOSPHOTRANSFERASE-RELATED-RELATED"/>
    <property type="match status" value="1"/>
</dbReference>
<gene>
    <name evidence="2" type="ORF">H9Q72_013815</name>
</gene>
<sequence length="323" mass="36917">MATVVYSIESCIQHFFNQTTATRAECDAMAASLVGEPVNPVPVQGMWSYTVIAGPDQADIVQFRAEPSKLNMANVDIAMLVHQTCVPRCTYHGMIGGRSPLYIYVMEKRNGACYIQARDMSKEGKFEFETRQLRTVGDLARFFAEAWKSPQQVPLTFVNNLRRDLETDLNRLHQQLPNRFKDALNQVLKHLPRIFNMPFVITHGDLNEMNILVDDSGYITGVIDWAESEFCPFGISLWALENILGHMDAMGWHYHDNSKELREEFWRVFEISIGPLQGVLHERYGQARKVNQQAARGSEMTNAQAMLAQKHRLKKSPRRGARR</sequence>
<feature type="domain" description="Aminoglycoside phosphotransferase" evidence="1">
    <location>
        <begin position="86"/>
        <end position="228"/>
    </location>
</feature>
<keyword evidence="3" id="KW-1185">Reference proteome</keyword>
<evidence type="ECO:0000313" key="3">
    <source>
        <dbReference type="Proteomes" id="UP000750502"/>
    </source>
</evidence>
<name>A0A9P7HI64_9HYPO</name>
<dbReference type="Pfam" id="PF01636">
    <property type="entry name" value="APH"/>
    <property type="match status" value="1"/>
</dbReference>
<organism evidence="2 3">
    <name type="scientific">Fusarium xylarioides</name>
    <dbReference type="NCBI Taxonomy" id="221167"/>
    <lineage>
        <taxon>Eukaryota</taxon>
        <taxon>Fungi</taxon>
        <taxon>Dikarya</taxon>
        <taxon>Ascomycota</taxon>
        <taxon>Pezizomycotina</taxon>
        <taxon>Sordariomycetes</taxon>
        <taxon>Hypocreomycetidae</taxon>
        <taxon>Hypocreales</taxon>
        <taxon>Nectriaceae</taxon>
        <taxon>Fusarium</taxon>
        <taxon>Fusarium fujikuroi species complex</taxon>
    </lineage>
</organism>
<dbReference type="AlphaFoldDB" id="A0A9P7HI64"/>
<evidence type="ECO:0000313" key="2">
    <source>
        <dbReference type="EMBL" id="KAG5758046.1"/>
    </source>
</evidence>
<dbReference type="OrthoDB" id="5598852at2759"/>
<dbReference type="InterPro" id="IPR011009">
    <property type="entry name" value="Kinase-like_dom_sf"/>
</dbReference>
<dbReference type="Gene3D" id="3.90.1200.10">
    <property type="match status" value="1"/>
</dbReference>
<comment type="caution">
    <text evidence="2">The sequence shown here is derived from an EMBL/GenBank/DDBJ whole genome shotgun (WGS) entry which is preliminary data.</text>
</comment>
<protein>
    <recommendedName>
        <fullName evidence="1">Aminoglycoside phosphotransferase domain-containing protein</fullName>
    </recommendedName>
</protein>
<dbReference type="Proteomes" id="UP000750502">
    <property type="component" value="Unassembled WGS sequence"/>
</dbReference>
<dbReference type="EMBL" id="JADFTT010000913">
    <property type="protein sequence ID" value="KAG5758046.1"/>
    <property type="molecule type" value="Genomic_DNA"/>
</dbReference>
<dbReference type="InterPro" id="IPR002575">
    <property type="entry name" value="Aminoglycoside_PTrfase"/>
</dbReference>
<dbReference type="InterPro" id="IPR051678">
    <property type="entry name" value="AGP_Transferase"/>
</dbReference>
<accession>A0A9P7HI64</accession>
<proteinExistence type="predicted"/>
<evidence type="ECO:0000259" key="1">
    <source>
        <dbReference type="Pfam" id="PF01636"/>
    </source>
</evidence>
<reference evidence="2" key="2">
    <citation type="submission" date="2020-10" db="EMBL/GenBank/DDBJ databases">
        <authorList>
            <person name="Peck L.D."/>
            <person name="Nowell R.W."/>
            <person name="Flood J."/>
            <person name="Ryan M.J."/>
            <person name="Barraclough T.G."/>
        </authorList>
    </citation>
    <scope>NUCLEOTIDE SEQUENCE</scope>
    <source>
        <strain evidence="2">IMI 127659i</strain>
    </source>
</reference>
<reference evidence="2" key="1">
    <citation type="journal article" date="2020" name="bioRxiv">
        <title>Historical genomics reveals the evolutionary mechanisms behind multiple outbreaks of the host-specific coffee wilt pathogen Fusarium xylarioides.</title>
        <authorList>
            <person name="Peck D."/>
            <person name="Nowell R.W."/>
            <person name="Flood J."/>
            <person name="Ryan M.J."/>
            <person name="Barraclough T.G."/>
        </authorList>
    </citation>
    <scope>NUCLEOTIDE SEQUENCE</scope>
    <source>
        <strain evidence="2">IMI 127659i</strain>
    </source>
</reference>
<dbReference type="SUPFAM" id="SSF56112">
    <property type="entry name" value="Protein kinase-like (PK-like)"/>
    <property type="match status" value="1"/>
</dbReference>